<dbReference type="OrthoDB" id="4860208at2"/>
<dbReference type="STRING" id="1385520.N802_15240"/>
<reference evidence="2 3" key="1">
    <citation type="submission" date="2013-08" db="EMBL/GenBank/DDBJ databases">
        <title>The genome sequence of Knoellia sinensis.</title>
        <authorList>
            <person name="Zhu W."/>
            <person name="Wang G."/>
        </authorList>
    </citation>
    <scope>NUCLEOTIDE SEQUENCE [LARGE SCALE GENOMIC DNA]</scope>
    <source>
        <strain evidence="2 3">KCTC 19936</strain>
    </source>
</reference>
<gene>
    <name evidence="2" type="ORF">N802_15240</name>
</gene>
<sequence length="351" mass="37440">MNTTDHDSRDPLDLLTTARPTDASLDTTWSSTRSEGALATMQRLAESDGKQAYVSRLSPRRRTTRRWAALGGVAAAMAFVAIVAPALLGRGSTSATAAITPLISIAENADPVVIPAGHFLHLVTVENPDGLPPGSAGDAPLTRESWMSSDGHLWRRTSPPSGRVVLEDLGAQDGNALHLPQSVSTLELPTDANALEAFLRRRVQGSSSQNEAVFEAIAALSRAGDLPPRVRAASLEVLASLPEVTAAKVSVAGQRVVRVEFADDSIRKDETKVMLFASTTANLLEEAQTSRGETNYRSVITRREVVAAMPPGLADQARRQEAARTKWMTRCNGPDAIPNSPDCVKKPIGIN</sequence>
<comment type="caution">
    <text evidence="2">The sequence shown here is derived from an EMBL/GenBank/DDBJ whole genome shotgun (WGS) entry which is preliminary data.</text>
</comment>
<name>A0A0A0JBM2_9MICO</name>
<feature type="transmembrane region" description="Helical" evidence="1">
    <location>
        <begin position="67"/>
        <end position="88"/>
    </location>
</feature>
<organism evidence="2 3">
    <name type="scientific">Knoellia sinensis KCTC 19936</name>
    <dbReference type="NCBI Taxonomy" id="1385520"/>
    <lineage>
        <taxon>Bacteria</taxon>
        <taxon>Bacillati</taxon>
        <taxon>Actinomycetota</taxon>
        <taxon>Actinomycetes</taxon>
        <taxon>Micrococcales</taxon>
        <taxon>Intrasporangiaceae</taxon>
        <taxon>Knoellia</taxon>
    </lineage>
</organism>
<evidence type="ECO:0000313" key="2">
    <source>
        <dbReference type="EMBL" id="KGN33412.1"/>
    </source>
</evidence>
<dbReference type="Proteomes" id="UP000030002">
    <property type="component" value="Unassembled WGS sequence"/>
</dbReference>
<keyword evidence="1" id="KW-0472">Membrane</keyword>
<protein>
    <submittedName>
        <fullName evidence="2">Uncharacterized protein</fullName>
    </submittedName>
</protein>
<keyword evidence="3" id="KW-1185">Reference proteome</keyword>
<accession>A0A0A0JBM2</accession>
<dbReference type="AlphaFoldDB" id="A0A0A0JBM2"/>
<dbReference type="EMBL" id="AVPJ01000004">
    <property type="protein sequence ID" value="KGN33412.1"/>
    <property type="molecule type" value="Genomic_DNA"/>
</dbReference>
<evidence type="ECO:0000313" key="3">
    <source>
        <dbReference type="Proteomes" id="UP000030002"/>
    </source>
</evidence>
<dbReference type="RefSeq" id="WP_035914349.1">
    <property type="nucleotide sequence ID" value="NZ_AVPJ01000004.1"/>
</dbReference>
<keyword evidence="1" id="KW-0812">Transmembrane</keyword>
<evidence type="ECO:0000256" key="1">
    <source>
        <dbReference type="SAM" id="Phobius"/>
    </source>
</evidence>
<proteinExistence type="predicted"/>
<keyword evidence="1" id="KW-1133">Transmembrane helix</keyword>